<dbReference type="InterPro" id="IPR003439">
    <property type="entry name" value="ABC_transporter-like_ATP-bd"/>
</dbReference>
<feature type="transmembrane region" description="Helical" evidence="8">
    <location>
        <begin position="283"/>
        <end position="301"/>
    </location>
</feature>
<evidence type="ECO:0000259" key="10">
    <source>
        <dbReference type="PROSITE" id="PS50929"/>
    </source>
</evidence>
<feature type="compositionally biased region" description="Gly residues" evidence="7">
    <location>
        <begin position="564"/>
        <end position="585"/>
    </location>
</feature>
<keyword evidence="5 8" id="KW-1133">Transmembrane helix</keyword>
<dbReference type="GO" id="GO:0005886">
    <property type="term" value="C:plasma membrane"/>
    <property type="evidence" value="ECO:0007669"/>
    <property type="project" value="UniProtKB-SubCell"/>
</dbReference>
<reference evidence="11" key="2">
    <citation type="submission" date="2020-09" db="EMBL/GenBank/DDBJ databases">
        <authorList>
            <person name="Sun Q."/>
            <person name="Ohkuma M."/>
        </authorList>
    </citation>
    <scope>NUCLEOTIDE SEQUENCE</scope>
    <source>
        <strain evidence="11">JCM 4234</strain>
    </source>
</reference>
<feature type="transmembrane region" description="Helical" evidence="8">
    <location>
        <begin position="25"/>
        <end position="45"/>
    </location>
</feature>
<accession>A0A918LIH3</accession>
<dbReference type="Pfam" id="PF00005">
    <property type="entry name" value="ABC_tran"/>
    <property type="match status" value="1"/>
</dbReference>
<keyword evidence="3" id="KW-0547">Nucleotide-binding</keyword>
<evidence type="ECO:0000313" key="12">
    <source>
        <dbReference type="Proteomes" id="UP000653493"/>
    </source>
</evidence>
<evidence type="ECO:0000256" key="6">
    <source>
        <dbReference type="ARBA" id="ARBA00023136"/>
    </source>
</evidence>
<evidence type="ECO:0000256" key="1">
    <source>
        <dbReference type="ARBA" id="ARBA00004651"/>
    </source>
</evidence>
<feature type="compositionally biased region" description="Basic and acidic residues" evidence="7">
    <location>
        <begin position="605"/>
        <end position="620"/>
    </location>
</feature>
<dbReference type="PANTHER" id="PTHR43394">
    <property type="entry name" value="ATP-DEPENDENT PERMEASE MDL1, MITOCHONDRIAL"/>
    <property type="match status" value="1"/>
</dbReference>
<name>A0A918LIH3_STRGD</name>
<evidence type="ECO:0000259" key="9">
    <source>
        <dbReference type="PROSITE" id="PS50893"/>
    </source>
</evidence>
<organism evidence="11 12">
    <name type="scientific">Streptomyces griseoviridis</name>
    <dbReference type="NCBI Taxonomy" id="45398"/>
    <lineage>
        <taxon>Bacteria</taxon>
        <taxon>Bacillati</taxon>
        <taxon>Actinomycetota</taxon>
        <taxon>Actinomycetes</taxon>
        <taxon>Kitasatosporales</taxon>
        <taxon>Streptomycetaceae</taxon>
        <taxon>Streptomyces</taxon>
    </lineage>
</organism>
<evidence type="ECO:0000256" key="4">
    <source>
        <dbReference type="ARBA" id="ARBA00022840"/>
    </source>
</evidence>
<dbReference type="PANTHER" id="PTHR43394:SF1">
    <property type="entry name" value="ATP-BINDING CASSETTE SUB-FAMILY B MEMBER 10, MITOCHONDRIAL"/>
    <property type="match status" value="1"/>
</dbReference>
<evidence type="ECO:0000313" key="11">
    <source>
        <dbReference type="EMBL" id="GGS52424.1"/>
    </source>
</evidence>
<dbReference type="AlphaFoldDB" id="A0A918LIH3"/>
<dbReference type="PROSITE" id="PS50893">
    <property type="entry name" value="ABC_TRANSPORTER_2"/>
    <property type="match status" value="1"/>
</dbReference>
<dbReference type="GO" id="GO:0005524">
    <property type="term" value="F:ATP binding"/>
    <property type="evidence" value="ECO:0007669"/>
    <property type="project" value="UniProtKB-KW"/>
</dbReference>
<keyword evidence="4 11" id="KW-0067">ATP-binding</keyword>
<dbReference type="InterPro" id="IPR011527">
    <property type="entry name" value="ABC1_TM_dom"/>
</dbReference>
<evidence type="ECO:0000256" key="5">
    <source>
        <dbReference type="ARBA" id="ARBA00022989"/>
    </source>
</evidence>
<feature type="domain" description="ABC transporter" evidence="9">
    <location>
        <begin position="334"/>
        <end position="565"/>
    </location>
</feature>
<feature type="transmembrane region" description="Helical" evidence="8">
    <location>
        <begin position="159"/>
        <end position="179"/>
    </location>
</feature>
<reference evidence="11" key="1">
    <citation type="journal article" date="2014" name="Int. J. Syst. Evol. Microbiol.">
        <title>Complete genome sequence of Corynebacterium casei LMG S-19264T (=DSM 44701T), isolated from a smear-ripened cheese.</title>
        <authorList>
            <consortium name="US DOE Joint Genome Institute (JGI-PGF)"/>
            <person name="Walter F."/>
            <person name="Albersmeier A."/>
            <person name="Kalinowski J."/>
            <person name="Ruckert C."/>
        </authorList>
    </citation>
    <scope>NUCLEOTIDE SEQUENCE</scope>
    <source>
        <strain evidence="11">JCM 4234</strain>
    </source>
</reference>
<evidence type="ECO:0000256" key="3">
    <source>
        <dbReference type="ARBA" id="ARBA00022741"/>
    </source>
</evidence>
<dbReference type="InterPro" id="IPR027417">
    <property type="entry name" value="P-loop_NTPase"/>
</dbReference>
<comment type="subcellular location">
    <subcellularLocation>
        <location evidence="1">Cell membrane</location>
        <topology evidence="1">Multi-pass membrane protein</topology>
    </subcellularLocation>
</comment>
<dbReference type="SMART" id="SM00382">
    <property type="entry name" value="AAA"/>
    <property type="match status" value="1"/>
</dbReference>
<feature type="region of interest" description="Disordered" evidence="7">
    <location>
        <begin position="564"/>
        <end position="636"/>
    </location>
</feature>
<comment type="caution">
    <text evidence="11">The sequence shown here is derived from an EMBL/GenBank/DDBJ whole genome shotgun (WGS) entry which is preliminary data.</text>
</comment>
<evidence type="ECO:0000256" key="8">
    <source>
        <dbReference type="SAM" id="Phobius"/>
    </source>
</evidence>
<protein>
    <submittedName>
        <fullName evidence="11">ABC transporter ATP-binding protein</fullName>
    </submittedName>
</protein>
<dbReference type="SUPFAM" id="SSF52540">
    <property type="entry name" value="P-loop containing nucleoside triphosphate hydrolases"/>
    <property type="match status" value="1"/>
</dbReference>
<dbReference type="InterPro" id="IPR036640">
    <property type="entry name" value="ABC1_TM_sf"/>
</dbReference>
<dbReference type="Pfam" id="PF00664">
    <property type="entry name" value="ABC_membrane"/>
    <property type="match status" value="1"/>
</dbReference>
<dbReference type="InterPro" id="IPR039421">
    <property type="entry name" value="Type_1_exporter"/>
</dbReference>
<evidence type="ECO:0000256" key="2">
    <source>
        <dbReference type="ARBA" id="ARBA00022692"/>
    </source>
</evidence>
<sequence>MRSTGRARAAGDAADGPRPSRAAELFVLLCSVGAALAAVAQPLALGATLDLLLAGGAPARWLLLSAALLLGELLLDSLTALSTGRCTAGWTAAVRLRALAGLLGCVPDRARDLTPGDVGTRLTLNAADAGAGPAARAALAASLVTPVGALVALALVDVWVALCVLAGLPALGLVLRAFARDTGASVAAYQRVQSEVATRLLETMDGAATIAAAGTAARERARVLAPLPELAALGRRMWALHGRALGRSGVLVPLLVLAATGVGGLRLASGALSVGGLLAAARYTQLAAGVGGAASLLGALVRGRQARARTLALERLPALVHGTRELPPDGPGALELRGVRVVRDGREVLRADALRIPGGATVAVVGRGGAGKSVLVAVAGRLTDPDEGEVLLDGVPLGALSREALRAEVAFAFERPVLGEGTVAEAVAAGPRSLSPGQVRAALTAAGADGFVRRLPHGDGTPLAAAPLSGGEHQRLGLARAFAHAGRLLIMDDATSSLDTATEHEVDRALRGSPRPGTRLVVAHRPSVAGRADLVVWLEDGRVRAVGTHRELWRVPGYRAVFGGDGTPGTRGGAGADGHGGGGTPAFGAGNAGVPTLGSENTRAPVHDTENTRTPVHDTENTGTPVSRSAAEGARP</sequence>
<dbReference type="GO" id="GO:0016887">
    <property type="term" value="F:ATP hydrolysis activity"/>
    <property type="evidence" value="ECO:0007669"/>
    <property type="project" value="InterPro"/>
</dbReference>
<keyword evidence="6 8" id="KW-0472">Membrane</keyword>
<feature type="domain" description="ABC transmembrane type-1" evidence="10">
    <location>
        <begin position="25"/>
        <end position="302"/>
    </location>
</feature>
<evidence type="ECO:0000256" key="7">
    <source>
        <dbReference type="SAM" id="MobiDB-lite"/>
    </source>
</evidence>
<dbReference type="PROSITE" id="PS50929">
    <property type="entry name" value="ABC_TM1F"/>
    <property type="match status" value="1"/>
</dbReference>
<feature type="transmembrane region" description="Helical" evidence="8">
    <location>
        <begin position="244"/>
        <end position="263"/>
    </location>
</feature>
<dbReference type="EMBL" id="BMSL01000016">
    <property type="protein sequence ID" value="GGS52424.1"/>
    <property type="molecule type" value="Genomic_DNA"/>
</dbReference>
<dbReference type="SUPFAM" id="SSF90123">
    <property type="entry name" value="ABC transporter transmembrane region"/>
    <property type="match status" value="1"/>
</dbReference>
<dbReference type="Proteomes" id="UP000653493">
    <property type="component" value="Unassembled WGS sequence"/>
</dbReference>
<keyword evidence="12" id="KW-1185">Reference proteome</keyword>
<dbReference type="GO" id="GO:0015421">
    <property type="term" value="F:ABC-type oligopeptide transporter activity"/>
    <property type="evidence" value="ECO:0007669"/>
    <property type="project" value="TreeGrafter"/>
</dbReference>
<dbReference type="InterPro" id="IPR003593">
    <property type="entry name" value="AAA+_ATPase"/>
</dbReference>
<keyword evidence="2 8" id="KW-0812">Transmembrane</keyword>
<dbReference type="Gene3D" id="3.40.50.300">
    <property type="entry name" value="P-loop containing nucleotide triphosphate hydrolases"/>
    <property type="match status" value="1"/>
</dbReference>
<proteinExistence type="predicted"/>
<dbReference type="Gene3D" id="1.20.1560.10">
    <property type="entry name" value="ABC transporter type 1, transmembrane domain"/>
    <property type="match status" value="1"/>
</dbReference>
<gene>
    <name evidence="11" type="ORF">GCM10010238_47260</name>
</gene>